<comment type="caution">
    <text evidence="1">The sequence shown here is derived from an EMBL/GenBank/DDBJ whole genome shotgun (WGS) entry which is preliminary data.</text>
</comment>
<dbReference type="SUPFAM" id="SSF52540">
    <property type="entry name" value="P-loop containing nucleoside triphosphate hydrolases"/>
    <property type="match status" value="1"/>
</dbReference>
<dbReference type="InterPro" id="IPR027417">
    <property type="entry name" value="P-loop_NTPase"/>
</dbReference>
<gene>
    <name evidence="1" type="ORF">GB881_17800</name>
</gene>
<name>A0A6N7ERX7_9MICO</name>
<sequence>MTATGVRQEVLGRIARGLAERARSVPVLRVAVDGLDGAGKATFARELDDLLRPLLTDGAEVRRFTSDEFMVPSHVRRSDVAADPAWLYENAFDLARIREITEGDPDADPPGTVVLVNGMGLQRPELVDLWDLTIYLSVPEEVSLTRYLERYRAEADGVVDGMSADTAAVEADIQLVARLLRERYLPALRLYRDRVDPVACADVLIDMHDYHRPVALRWGSL</sequence>
<evidence type="ECO:0000313" key="1">
    <source>
        <dbReference type="EMBL" id="MPV38866.1"/>
    </source>
</evidence>
<dbReference type="EMBL" id="WHPC01000120">
    <property type="protein sequence ID" value="MPV38866.1"/>
    <property type="molecule type" value="Genomic_DNA"/>
</dbReference>
<evidence type="ECO:0008006" key="3">
    <source>
        <dbReference type="Google" id="ProtNLM"/>
    </source>
</evidence>
<evidence type="ECO:0000313" key="2">
    <source>
        <dbReference type="Proteomes" id="UP000437709"/>
    </source>
</evidence>
<accession>A0A6N7ERX7</accession>
<dbReference type="RefSeq" id="WP_152193948.1">
    <property type="nucleotide sequence ID" value="NZ_VUKD01000001.1"/>
</dbReference>
<reference evidence="1 2" key="1">
    <citation type="submission" date="2019-10" db="EMBL/GenBank/DDBJ databases">
        <title>Georgenia wutianyii sp. nov. and Georgenia yuyongxinii sp. nov. isolated from plateau pika (Ochotona curzoniae) in the Qinghai-Tibet plateau of China.</title>
        <authorList>
            <person name="Tian Z."/>
        </authorList>
    </citation>
    <scope>NUCLEOTIDE SEQUENCE [LARGE SCALE GENOMIC DNA]</scope>
    <source>
        <strain evidence="1 2">JCM 19765</strain>
    </source>
</reference>
<organism evidence="1 2">
    <name type="scientific">Georgenia subflava</name>
    <dbReference type="NCBI Taxonomy" id="1622177"/>
    <lineage>
        <taxon>Bacteria</taxon>
        <taxon>Bacillati</taxon>
        <taxon>Actinomycetota</taxon>
        <taxon>Actinomycetes</taxon>
        <taxon>Micrococcales</taxon>
        <taxon>Bogoriellaceae</taxon>
        <taxon>Georgenia</taxon>
    </lineage>
</organism>
<protein>
    <recommendedName>
        <fullName evidence="3">Uridine kinase</fullName>
    </recommendedName>
</protein>
<dbReference type="Proteomes" id="UP000437709">
    <property type="component" value="Unassembled WGS sequence"/>
</dbReference>
<keyword evidence="2" id="KW-1185">Reference proteome</keyword>
<dbReference type="OrthoDB" id="572586at2"/>
<dbReference type="AlphaFoldDB" id="A0A6N7ERX7"/>
<dbReference type="Gene3D" id="3.40.50.300">
    <property type="entry name" value="P-loop containing nucleotide triphosphate hydrolases"/>
    <property type="match status" value="2"/>
</dbReference>
<proteinExistence type="predicted"/>